<name>A0A329WW20_9GAMM</name>
<dbReference type="EMBL" id="NSCM01000043">
    <property type="protein sequence ID" value="RAX08734.1"/>
    <property type="molecule type" value="Genomic_DNA"/>
</dbReference>
<comment type="caution">
    <text evidence="2">The sequence shown here is derived from an EMBL/GenBank/DDBJ whole genome shotgun (WGS) entry which is preliminary data.</text>
</comment>
<keyword evidence="1" id="KW-1133">Transmembrane helix</keyword>
<evidence type="ECO:0000313" key="2">
    <source>
        <dbReference type="EMBL" id="RAX08734.1"/>
    </source>
</evidence>
<sequence>MNNIKLYPSLHQVLVNIAWRQKNNITKRSNLHTSRYNQYLIGLIIIYVTLFYYCEIICGDINCTL</sequence>
<keyword evidence="1" id="KW-0472">Membrane</keyword>
<dbReference type="AlphaFoldDB" id="A0A329WW20"/>
<keyword evidence="1" id="KW-0812">Transmembrane</keyword>
<reference evidence="2 3" key="1">
    <citation type="journal article" date="2018" name="Int. J. Syst. Evol. Microbiol.">
        <title>Whole-genome-based revisit of Photorhabdus phylogeny: proposal for the elevation of most Photorhabdus subspecies to the species level and description of one novel species Photorhabdus bodei sp. nov., and one novel subspecies Photorhabdus laumondii subsp. clarkei subsp. nov.</title>
        <authorList>
            <person name="Machado R.A.R."/>
            <person name="Wuthrich D."/>
            <person name="Kuhnert P."/>
            <person name="Arce C.C.M."/>
            <person name="Thonen L."/>
            <person name="Ruiz C."/>
            <person name="Zhang X."/>
            <person name="Robert C.A.M."/>
            <person name="Karimi J."/>
            <person name="Kamali S."/>
            <person name="Ma J."/>
            <person name="Bruggmann R."/>
            <person name="Erb M."/>
        </authorList>
    </citation>
    <scope>NUCLEOTIDE SEQUENCE [LARGE SCALE GENOMIC DNA]</scope>
    <source>
        <strain evidence="2 3">LJ24-63</strain>
    </source>
</reference>
<protein>
    <submittedName>
        <fullName evidence="2">Uncharacterized protein</fullName>
    </submittedName>
</protein>
<gene>
    <name evidence="2" type="ORF">CKY02_18355</name>
</gene>
<evidence type="ECO:0000256" key="1">
    <source>
        <dbReference type="SAM" id="Phobius"/>
    </source>
</evidence>
<organism evidence="2 3">
    <name type="scientific">Photorhabdus bodei</name>
    <dbReference type="NCBI Taxonomy" id="2029681"/>
    <lineage>
        <taxon>Bacteria</taxon>
        <taxon>Pseudomonadati</taxon>
        <taxon>Pseudomonadota</taxon>
        <taxon>Gammaproteobacteria</taxon>
        <taxon>Enterobacterales</taxon>
        <taxon>Morganellaceae</taxon>
        <taxon>Photorhabdus</taxon>
    </lineage>
</organism>
<dbReference type="Proteomes" id="UP000250919">
    <property type="component" value="Unassembled WGS sequence"/>
</dbReference>
<evidence type="ECO:0000313" key="3">
    <source>
        <dbReference type="Proteomes" id="UP000250919"/>
    </source>
</evidence>
<proteinExistence type="predicted"/>
<accession>A0A329WW20</accession>
<feature type="transmembrane region" description="Helical" evidence="1">
    <location>
        <begin position="36"/>
        <end position="53"/>
    </location>
</feature>